<keyword evidence="1" id="KW-0812">Transmembrane</keyword>
<sequence>MNYKRLLVCFRVFAQVAVFTPDLIRSYGTFFNYLVDNHAGSLLVMYVVPFLTSLKPNSFSSSVLVSRILVYYLWNGYAITGMAMAKWGIQTLLFGYASLRLLIAYQPERVKRT</sequence>
<keyword evidence="3" id="KW-1185">Reference proteome</keyword>
<reference evidence="2" key="2">
    <citation type="submission" date="2025-09" db="UniProtKB">
        <authorList>
            <consortium name="Ensembl"/>
        </authorList>
    </citation>
    <scope>IDENTIFICATION</scope>
</reference>
<dbReference type="Proteomes" id="UP000694388">
    <property type="component" value="Unplaced"/>
</dbReference>
<dbReference type="AlphaFoldDB" id="A0A8C4WRY6"/>
<evidence type="ECO:0000313" key="2">
    <source>
        <dbReference type="Ensembl" id="ENSEBUP00000009174.1"/>
    </source>
</evidence>
<feature type="transmembrane region" description="Helical" evidence="1">
    <location>
        <begin position="58"/>
        <end position="75"/>
    </location>
</feature>
<feature type="transmembrane region" description="Helical" evidence="1">
    <location>
        <begin position="29"/>
        <end position="51"/>
    </location>
</feature>
<evidence type="ECO:0000256" key="1">
    <source>
        <dbReference type="SAM" id="Phobius"/>
    </source>
</evidence>
<dbReference type="Ensembl" id="ENSEBUT00000009694.1">
    <property type="protein sequence ID" value="ENSEBUP00000009174.1"/>
    <property type="gene ID" value="ENSEBUG00000005920.1"/>
</dbReference>
<keyword evidence="1" id="KW-0472">Membrane</keyword>
<accession>A0A8C4WRY6</accession>
<organism evidence="2 3">
    <name type="scientific">Eptatretus burgeri</name>
    <name type="common">Inshore hagfish</name>
    <dbReference type="NCBI Taxonomy" id="7764"/>
    <lineage>
        <taxon>Eukaryota</taxon>
        <taxon>Metazoa</taxon>
        <taxon>Chordata</taxon>
        <taxon>Craniata</taxon>
        <taxon>Vertebrata</taxon>
        <taxon>Cyclostomata</taxon>
        <taxon>Myxini</taxon>
        <taxon>Myxiniformes</taxon>
        <taxon>Myxinidae</taxon>
        <taxon>Eptatretinae</taxon>
        <taxon>Eptatretus</taxon>
    </lineage>
</organism>
<reference evidence="2" key="1">
    <citation type="submission" date="2025-08" db="UniProtKB">
        <authorList>
            <consortium name="Ensembl"/>
        </authorList>
    </citation>
    <scope>IDENTIFICATION</scope>
</reference>
<evidence type="ECO:0000313" key="3">
    <source>
        <dbReference type="Proteomes" id="UP000694388"/>
    </source>
</evidence>
<protein>
    <submittedName>
        <fullName evidence="2">Uncharacterized protein</fullName>
    </submittedName>
</protein>
<keyword evidence="1" id="KW-1133">Transmembrane helix</keyword>
<proteinExistence type="predicted"/>
<name>A0A8C4WRY6_EPTBU</name>